<evidence type="ECO:0000313" key="2">
    <source>
        <dbReference type="EMBL" id="EMG36276.1"/>
    </source>
</evidence>
<gene>
    <name evidence="2" type="ORF">PCS_02779</name>
</gene>
<evidence type="ECO:0000313" key="3">
    <source>
        <dbReference type="Proteomes" id="UP000011922"/>
    </source>
</evidence>
<proteinExistence type="predicted"/>
<dbReference type="Proteomes" id="UP000011922">
    <property type="component" value="Unassembled WGS sequence"/>
</dbReference>
<protein>
    <submittedName>
        <fullName evidence="2">Uncharacterized protein</fullName>
    </submittedName>
</protein>
<reference evidence="2 3" key="1">
    <citation type="journal article" date="2013" name="Genome Announc.">
        <title>Draft Genome Sequence for Desulfovibrio africanus Strain PCS.</title>
        <authorList>
            <person name="Brown S.D."/>
            <person name="Utturkar S.M."/>
            <person name="Arkin A.P."/>
            <person name="Deutschbauer A.M."/>
            <person name="Elias D.A."/>
            <person name="Hazen T.C."/>
            <person name="Chakraborty R."/>
        </authorList>
    </citation>
    <scope>NUCLEOTIDE SEQUENCE [LARGE SCALE GENOMIC DNA]</scope>
    <source>
        <strain evidence="2 3">PCS</strain>
    </source>
</reference>
<sequence>MHLEQLACPLSDMVNQTRIRCIVSIPKELSVLATVSVSHSSAHERVQCTCSCALGKCEISATMRPQPASKPGSISGSQFQFWRKEGTCNIKYTAKAYACVPFASVDSAEPSPCAPSGPPKAAPDLRRPKAASSVPQGHRLPIPDVRTHTGQHRPHLAPRLWTSATSQSGPGGIPGDIVGAGPCAGPPSRFSAHGYTEPCSWACPAELMTAGFPALA</sequence>
<evidence type="ECO:0000256" key="1">
    <source>
        <dbReference type="SAM" id="MobiDB-lite"/>
    </source>
</evidence>
<dbReference type="AlphaFoldDB" id="M5PZZ7"/>
<feature type="compositionally biased region" description="Pro residues" evidence="1">
    <location>
        <begin position="112"/>
        <end position="121"/>
    </location>
</feature>
<dbReference type="EMBL" id="AOSV01000030">
    <property type="protein sequence ID" value="EMG36276.1"/>
    <property type="molecule type" value="Genomic_DNA"/>
</dbReference>
<organism evidence="2 3">
    <name type="scientific">Desulfocurvibacter africanus PCS</name>
    <dbReference type="NCBI Taxonomy" id="1262666"/>
    <lineage>
        <taxon>Bacteria</taxon>
        <taxon>Pseudomonadati</taxon>
        <taxon>Thermodesulfobacteriota</taxon>
        <taxon>Desulfovibrionia</taxon>
        <taxon>Desulfovibrionales</taxon>
        <taxon>Desulfovibrionaceae</taxon>
        <taxon>Desulfocurvibacter</taxon>
    </lineage>
</organism>
<comment type="caution">
    <text evidence="2">The sequence shown here is derived from an EMBL/GenBank/DDBJ whole genome shotgun (WGS) entry which is preliminary data.</text>
</comment>
<accession>M5PZZ7</accession>
<name>M5PZZ7_DESAF</name>
<feature type="region of interest" description="Disordered" evidence="1">
    <location>
        <begin position="110"/>
        <end position="152"/>
    </location>
</feature>